<evidence type="ECO:0000259" key="1">
    <source>
        <dbReference type="Pfam" id="PF00501"/>
    </source>
</evidence>
<name>A0A0N9U8P7_SPHMC</name>
<dbReference type="InterPro" id="IPR042099">
    <property type="entry name" value="ANL_N_sf"/>
</dbReference>
<evidence type="ECO:0000313" key="3">
    <source>
        <dbReference type="EMBL" id="ALH81673.1"/>
    </source>
</evidence>
<feature type="domain" description="AMP-binding enzyme C-terminal" evidence="2">
    <location>
        <begin position="423"/>
        <end position="508"/>
    </location>
</feature>
<dbReference type="PANTHER" id="PTHR43767:SF1">
    <property type="entry name" value="NONRIBOSOMAL PEPTIDE SYNTHASE PES1 (EUROFUNG)-RELATED"/>
    <property type="match status" value="1"/>
</dbReference>
<protein>
    <recommendedName>
        <fullName evidence="5">AMP-dependent synthetase</fullName>
    </recommendedName>
</protein>
<dbReference type="Gene3D" id="3.40.50.12780">
    <property type="entry name" value="N-terminal domain of ligase-like"/>
    <property type="match status" value="1"/>
</dbReference>
<gene>
    <name evidence="3" type="ORF">AN936_15320</name>
</gene>
<reference evidence="3 4" key="1">
    <citation type="journal article" date="2015" name="Genome Announc.">
        <title>Complete Genome Sequence of Polypropylene Glycol- and Polyethylene Glycol-Degrading Sphingopyxis macrogoltabida Strain EY-1.</title>
        <authorList>
            <person name="Ohtsubo Y."/>
            <person name="Nagata Y."/>
            <person name="Numata M."/>
            <person name="Tsuchikane K."/>
            <person name="Hosoyama A."/>
            <person name="Yamazoe A."/>
            <person name="Tsuda M."/>
            <person name="Fujita N."/>
            <person name="Kawai F."/>
        </authorList>
    </citation>
    <scope>NUCLEOTIDE SEQUENCE [LARGE SCALE GENOMIC DNA]</scope>
    <source>
        <strain evidence="3 4">EY-1</strain>
    </source>
</reference>
<proteinExistence type="predicted"/>
<dbReference type="GO" id="GO:0016878">
    <property type="term" value="F:acid-thiol ligase activity"/>
    <property type="evidence" value="ECO:0007669"/>
    <property type="project" value="UniProtKB-ARBA"/>
</dbReference>
<dbReference type="PANTHER" id="PTHR43767">
    <property type="entry name" value="LONG-CHAIN-FATTY-ACID--COA LIGASE"/>
    <property type="match status" value="1"/>
</dbReference>
<dbReference type="AlphaFoldDB" id="A0A0N9U8P7"/>
<evidence type="ECO:0000259" key="2">
    <source>
        <dbReference type="Pfam" id="PF13193"/>
    </source>
</evidence>
<dbReference type="Pfam" id="PF13193">
    <property type="entry name" value="AMP-binding_C"/>
    <property type="match status" value="1"/>
</dbReference>
<dbReference type="Gene3D" id="3.30.300.30">
    <property type="match status" value="1"/>
</dbReference>
<accession>A0A0N9U8P7</accession>
<evidence type="ECO:0000313" key="4">
    <source>
        <dbReference type="Proteomes" id="UP000058074"/>
    </source>
</evidence>
<dbReference type="PATRIC" id="fig|33050.5.peg.3177"/>
<dbReference type="InterPro" id="IPR045851">
    <property type="entry name" value="AMP-bd_C_sf"/>
</dbReference>
<dbReference type="InterPro" id="IPR020845">
    <property type="entry name" value="AMP-binding_CS"/>
</dbReference>
<dbReference type="RefSeq" id="WP_054588827.1">
    <property type="nucleotide sequence ID" value="NZ_CP012700.1"/>
</dbReference>
<dbReference type="PROSITE" id="PS00455">
    <property type="entry name" value="AMP_BINDING"/>
    <property type="match status" value="1"/>
</dbReference>
<dbReference type="Proteomes" id="UP000058074">
    <property type="component" value="Chromosome"/>
</dbReference>
<dbReference type="InterPro" id="IPR025110">
    <property type="entry name" value="AMP-bd_C"/>
</dbReference>
<feature type="domain" description="AMP-dependent synthetase/ligase" evidence="1">
    <location>
        <begin position="15"/>
        <end position="373"/>
    </location>
</feature>
<dbReference type="OrthoDB" id="7315605at2"/>
<dbReference type="EMBL" id="CP012700">
    <property type="protein sequence ID" value="ALH81673.1"/>
    <property type="molecule type" value="Genomic_DNA"/>
</dbReference>
<dbReference type="KEGG" id="smag:AN936_15320"/>
<evidence type="ECO:0008006" key="5">
    <source>
        <dbReference type="Google" id="ProtNLM"/>
    </source>
</evidence>
<sequence length="535" mass="58313">MVDTLKMPSVPVLIRERAARDPSAPFLTDVAGGTMTGGAFHEAALRIADAMAAIGIEPGECVATMLDPCLTAYTAWIGLSWRGALEVPINPEYKGNLLAYALNDCRARVLITSNGCIDQVNAIRDRLETLERIITIDDAAYVSQIPLATLASVEAGAPRLEHAEPTLTDTNAVIYTSGTTGPSKGVLQAWGSIQQVQHNFSGEVIDPEQVPVYYSPWPTFHSSGRVGFVFAAVRGGHMVFRSRFSVSHYWADVRAHGCTHTQLMGIAGFLMNVERRSDDADNPLQWVLMNPVLPNYRDFEARFGVKVCTGWGMTEIGFPLNASNLPNAQTCGKLSPLYEVRIVDSEGRDLPDGQAGELLIRGKAPFLITQGYLNKPEANRKAWHDGWYATGDILRRDADGYFYFLDRANDYLRVRGNNVSSLELEGEVRGHPAVAEAAAIAVKAADVPALSGNARASEDEIKIAVQLNGSASLAEGDLVDYLAERLPRYMVPRFVEFVAELPRTPTGKIRKAGLREAPVNDATWDRLSRSVPAAT</sequence>
<dbReference type="InterPro" id="IPR000873">
    <property type="entry name" value="AMP-dep_synth/lig_dom"/>
</dbReference>
<organism evidence="3 4">
    <name type="scientific">Sphingopyxis macrogoltabida</name>
    <name type="common">Sphingomonas macrogoltabidus</name>
    <dbReference type="NCBI Taxonomy" id="33050"/>
    <lineage>
        <taxon>Bacteria</taxon>
        <taxon>Pseudomonadati</taxon>
        <taxon>Pseudomonadota</taxon>
        <taxon>Alphaproteobacteria</taxon>
        <taxon>Sphingomonadales</taxon>
        <taxon>Sphingomonadaceae</taxon>
        <taxon>Sphingopyxis</taxon>
    </lineage>
</organism>
<dbReference type="Pfam" id="PF00501">
    <property type="entry name" value="AMP-binding"/>
    <property type="match status" value="1"/>
</dbReference>
<dbReference type="InterPro" id="IPR050237">
    <property type="entry name" value="ATP-dep_AMP-bd_enzyme"/>
</dbReference>
<dbReference type="SUPFAM" id="SSF56801">
    <property type="entry name" value="Acetyl-CoA synthetase-like"/>
    <property type="match status" value="1"/>
</dbReference>